<dbReference type="PANTHER" id="PTHR43775">
    <property type="entry name" value="FATTY ACID SYNTHASE"/>
    <property type="match status" value="1"/>
</dbReference>
<feature type="domain" description="Malonyl-CoA:ACP transacylase (MAT)" evidence="3">
    <location>
        <begin position="86"/>
        <end position="383"/>
    </location>
</feature>
<feature type="non-terminal residue" evidence="4">
    <location>
        <position position="404"/>
    </location>
</feature>
<organism evidence="4 5">
    <name type="scientific">Plantactinospora alkalitolerans</name>
    <dbReference type="NCBI Taxonomy" id="2789879"/>
    <lineage>
        <taxon>Bacteria</taxon>
        <taxon>Bacillati</taxon>
        <taxon>Actinomycetota</taxon>
        <taxon>Actinomycetes</taxon>
        <taxon>Micromonosporales</taxon>
        <taxon>Micromonosporaceae</taxon>
        <taxon>Plantactinospora</taxon>
    </lineage>
</organism>
<dbReference type="InterPro" id="IPR016036">
    <property type="entry name" value="Malonyl_transacylase_ACP-bd"/>
</dbReference>
<dbReference type="Gene3D" id="3.30.70.3290">
    <property type="match status" value="1"/>
</dbReference>
<dbReference type="RefSeq" id="WP_196199065.1">
    <property type="nucleotide sequence ID" value="NZ_JADPUN010000012.1"/>
</dbReference>
<gene>
    <name evidence="4" type="ORF">I0C86_00060</name>
</gene>
<dbReference type="SUPFAM" id="SSF55048">
    <property type="entry name" value="Probable ACP-binding domain of malonyl-CoA ACP transacylase"/>
    <property type="match status" value="1"/>
</dbReference>
<keyword evidence="2 4" id="KW-0012">Acyltransferase</keyword>
<accession>A0ABS0GMS8</accession>
<dbReference type="Pfam" id="PF00698">
    <property type="entry name" value="Acyl_transf_1"/>
    <property type="match status" value="1"/>
</dbReference>
<evidence type="ECO:0000313" key="4">
    <source>
        <dbReference type="EMBL" id="MBF9127396.1"/>
    </source>
</evidence>
<dbReference type="InterPro" id="IPR050091">
    <property type="entry name" value="PKS_NRPS_Biosynth_Enz"/>
</dbReference>
<reference evidence="4 5" key="1">
    <citation type="submission" date="2020-11" db="EMBL/GenBank/DDBJ databases">
        <title>A novel isolate from a Black sea contaminated sediment with potential to produce alkanes: Plantactinospora alkalitolerans sp. nov.</title>
        <authorList>
            <person name="Carro L."/>
            <person name="Veyisoglu A."/>
            <person name="Guven K."/>
            <person name="Schumann P."/>
            <person name="Klenk H.-P."/>
            <person name="Sahin N."/>
        </authorList>
    </citation>
    <scope>NUCLEOTIDE SEQUENCE [LARGE SCALE GENOMIC DNA]</scope>
    <source>
        <strain evidence="4 5">S1510</strain>
    </source>
</reference>
<dbReference type="SUPFAM" id="SSF52151">
    <property type="entry name" value="FabD/lysophospholipase-like"/>
    <property type="match status" value="1"/>
</dbReference>
<comment type="caution">
    <text evidence="4">The sequence shown here is derived from an EMBL/GenBank/DDBJ whole genome shotgun (WGS) entry which is preliminary data.</text>
</comment>
<dbReference type="EMBL" id="JADPUN010000012">
    <property type="protein sequence ID" value="MBF9127396.1"/>
    <property type="molecule type" value="Genomic_DNA"/>
</dbReference>
<name>A0ABS0GMS8_9ACTN</name>
<proteinExistence type="predicted"/>
<dbReference type="InterPro" id="IPR016035">
    <property type="entry name" value="Acyl_Trfase/lysoPLipase"/>
</dbReference>
<keyword evidence="5" id="KW-1185">Reference proteome</keyword>
<dbReference type="GO" id="GO:0016746">
    <property type="term" value="F:acyltransferase activity"/>
    <property type="evidence" value="ECO:0007669"/>
    <property type="project" value="UniProtKB-KW"/>
</dbReference>
<dbReference type="SMART" id="SM00827">
    <property type="entry name" value="PKS_AT"/>
    <property type="match status" value="1"/>
</dbReference>
<protein>
    <submittedName>
        <fullName evidence="4">Acyltransferase domain-containing protein</fullName>
    </submittedName>
</protein>
<dbReference type="Proteomes" id="UP000638560">
    <property type="component" value="Unassembled WGS sequence"/>
</dbReference>
<dbReference type="Gene3D" id="3.40.366.10">
    <property type="entry name" value="Malonyl-Coenzyme A Acyl Carrier Protein, domain 2"/>
    <property type="match status" value="1"/>
</dbReference>
<keyword evidence="1" id="KW-0808">Transferase</keyword>
<evidence type="ECO:0000256" key="1">
    <source>
        <dbReference type="ARBA" id="ARBA00022679"/>
    </source>
</evidence>
<sequence length="404" mass="41845">MSGRSAAALARVAGGLAAELSGAGPVVDPAGVAVTLAGRSGFGVRAAVVGTSVPQLVAGLTALAADEPGTGVVRGVVGDSGRPVFVFPGQGGQWAGMAVGLLDSSPVFASRMAECEAALTPFVDWSLVAVLRQEPGAPGLDRVDVVQPVLWAVMVSLATVWESAGVTPGAVVGHSQGEIAAAVVAGLLDLDDAARVVAMRSRALRELSSTGGGMLAVADTAQAVTDRLGEDLTIAVVNAPASVVVSGPVPALQRLADRYTEEQVRTRMLPVDYASHGPAVDPVHDRLAADLATITTGPGRPEVTFWSTVTATPATPTDLNADYWWRNLRQPVQFQPTIDTLLSTGHHTYIEISPHPVLTTAIEQTAEHHDTTCTTIATLHRDQPDHHQLLTCLAHAWTTGLPIN</sequence>
<evidence type="ECO:0000313" key="5">
    <source>
        <dbReference type="Proteomes" id="UP000638560"/>
    </source>
</evidence>
<evidence type="ECO:0000259" key="3">
    <source>
        <dbReference type="SMART" id="SM00827"/>
    </source>
</evidence>
<dbReference type="PANTHER" id="PTHR43775:SF51">
    <property type="entry name" value="INACTIVE PHENOLPHTHIOCEROL SYNTHESIS POLYKETIDE SYNTHASE TYPE I PKS1-RELATED"/>
    <property type="match status" value="1"/>
</dbReference>
<evidence type="ECO:0000256" key="2">
    <source>
        <dbReference type="ARBA" id="ARBA00023315"/>
    </source>
</evidence>
<dbReference type="InterPro" id="IPR001227">
    <property type="entry name" value="Ac_transferase_dom_sf"/>
</dbReference>
<dbReference type="InterPro" id="IPR014043">
    <property type="entry name" value="Acyl_transferase_dom"/>
</dbReference>